<reference evidence="1" key="2">
    <citation type="submission" date="2020-06" db="EMBL/GenBank/DDBJ databases">
        <title>Helianthus annuus Genome sequencing and assembly Release 2.</title>
        <authorList>
            <person name="Gouzy J."/>
            <person name="Langlade N."/>
            <person name="Munos S."/>
        </authorList>
    </citation>
    <scope>NUCLEOTIDE SEQUENCE</scope>
    <source>
        <tissue evidence="1">Leaves</tissue>
    </source>
</reference>
<organism evidence="1 2">
    <name type="scientific">Helianthus annuus</name>
    <name type="common">Common sunflower</name>
    <dbReference type="NCBI Taxonomy" id="4232"/>
    <lineage>
        <taxon>Eukaryota</taxon>
        <taxon>Viridiplantae</taxon>
        <taxon>Streptophyta</taxon>
        <taxon>Embryophyta</taxon>
        <taxon>Tracheophyta</taxon>
        <taxon>Spermatophyta</taxon>
        <taxon>Magnoliopsida</taxon>
        <taxon>eudicotyledons</taxon>
        <taxon>Gunneridae</taxon>
        <taxon>Pentapetalae</taxon>
        <taxon>asterids</taxon>
        <taxon>campanulids</taxon>
        <taxon>Asterales</taxon>
        <taxon>Asteraceae</taxon>
        <taxon>Asteroideae</taxon>
        <taxon>Heliantheae alliance</taxon>
        <taxon>Heliantheae</taxon>
        <taxon>Helianthus</taxon>
    </lineage>
</organism>
<evidence type="ECO:0000313" key="2">
    <source>
        <dbReference type="Proteomes" id="UP000215914"/>
    </source>
</evidence>
<proteinExistence type="predicted"/>
<gene>
    <name evidence="1" type="ORF">HanXRQr2_Chr10g0423331</name>
</gene>
<dbReference type="Proteomes" id="UP000215914">
    <property type="component" value="Unassembled WGS sequence"/>
</dbReference>
<dbReference type="SUPFAM" id="SSF48371">
    <property type="entry name" value="ARM repeat"/>
    <property type="match status" value="1"/>
</dbReference>
<sequence>MKCTAGCDNVLAVSACGGVLSSGNEFVKGLIDNEGGIRVLVRVVDPKSWYSSKAREKSMRALMVLCSDSVGYMNSLKNYGFMDHILYLLHNGEVSVQESALMAASWLSATSDESKKAMGDAGYIAELDRFLDAKSFEAREIAAETLQRLLIVPRSQKRFVQTDQNVNLLLQMIDPEEGNSGNRKVLLSIIMSLTFYHEGGKKILSSGYMKTIEKLAEDQVLDAKKIIRNLSSSRIQSIIRGISHS</sequence>
<evidence type="ECO:0000313" key="1">
    <source>
        <dbReference type="EMBL" id="KAF5784993.1"/>
    </source>
</evidence>
<dbReference type="PANTHER" id="PTHR46043">
    <property type="entry name" value="ARM REPEAT SUPERFAMILY PROTEIN"/>
    <property type="match status" value="1"/>
</dbReference>
<dbReference type="EMBL" id="MNCJ02000325">
    <property type="protein sequence ID" value="KAF5784993.1"/>
    <property type="molecule type" value="Genomic_DNA"/>
</dbReference>
<dbReference type="Gramene" id="mRNA:HanXRQr2_Chr10g0423331">
    <property type="protein sequence ID" value="mRNA:HanXRQr2_Chr10g0423331"/>
    <property type="gene ID" value="HanXRQr2_Chr10g0423331"/>
</dbReference>
<reference evidence="1" key="1">
    <citation type="journal article" date="2017" name="Nature">
        <title>The sunflower genome provides insights into oil metabolism, flowering and Asterid evolution.</title>
        <authorList>
            <person name="Badouin H."/>
            <person name="Gouzy J."/>
            <person name="Grassa C.J."/>
            <person name="Murat F."/>
            <person name="Staton S.E."/>
            <person name="Cottret L."/>
            <person name="Lelandais-Briere C."/>
            <person name="Owens G.L."/>
            <person name="Carrere S."/>
            <person name="Mayjonade B."/>
            <person name="Legrand L."/>
            <person name="Gill N."/>
            <person name="Kane N.C."/>
            <person name="Bowers J.E."/>
            <person name="Hubner S."/>
            <person name="Bellec A."/>
            <person name="Berard A."/>
            <person name="Berges H."/>
            <person name="Blanchet N."/>
            <person name="Boniface M.C."/>
            <person name="Brunel D."/>
            <person name="Catrice O."/>
            <person name="Chaidir N."/>
            <person name="Claudel C."/>
            <person name="Donnadieu C."/>
            <person name="Faraut T."/>
            <person name="Fievet G."/>
            <person name="Helmstetter N."/>
            <person name="King M."/>
            <person name="Knapp S.J."/>
            <person name="Lai Z."/>
            <person name="Le Paslier M.C."/>
            <person name="Lippi Y."/>
            <person name="Lorenzon L."/>
            <person name="Mandel J.R."/>
            <person name="Marage G."/>
            <person name="Marchand G."/>
            <person name="Marquand E."/>
            <person name="Bret-Mestries E."/>
            <person name="Morien E."/>
            <person name="Nambeesan S."/>
            <person name="Nguyen T."/>
            <person name="Pegot-Espagnet P."/>
            <person name="Pouilly N."/>
            <person name="Raftis F."/>
            <person name="Sallet E."/>
            <person name="Schiex T."/>
            <person name="Thomas J."/>
            <person name="Vandecasteele C."/>
            <person name="Vares D."/>
            <person name="Vear F."/>
            <person name="Vautrin S."/>
            <person name="Crespi M."/>
            <person name="Mangin B."/>
            <person name="Burke J.M."/>
            <person name="Salse J."/>
            <person name="Munos S."/>
            <person name="Vincourt P."/>
            <person name="Rieseberg L.H."/>
            <person name="Langlade N.B."/>
        </authorList>
    </citation>
    <scope>NUCLEOTIDE SEQUENCE</scope>
    <source>
        <tissue evidence="1">Leaves</tissue>
    </source>
</reference>
<keyword evidence="2" id="KW-1185">Reference proteome</keyword>
<accession>A0A9K3HUZ6</accession>
<dbReference type="AlphaFoldDB" id="A0A9K3HUZ6"/>
<comment type="caution">
    <text evidence="1">The sequence shown here is derived from an EMBL/GenBank/DDBJ whole genome shotgun (WGS) entry which is preliminary data.</text>
</comment>
<dbReference type="InterPro" id="IPR011989">
    <property type="entry name" value="ARM-like"/>
</dbReference>
<dbReference type="InterPro" id="IPR016024">
    <property type="entry name" value="ARM-type_fold"/>
</dbReference>
<dbReference type="PANTHER" id="PTHR46043:SF5">
    <property type="entry name" value="ARM REPEAT SUPERFAMILY PROTEIN"/>
    <property type="match status" value="1"/>
</dbReference>
<name>A0A9K3HUZ6_HELAN</name>
<dbReference type="Gene3D" id="1.25.10.10">
    <property type="entry name" value="Leucine-rich Repeat Variant"/>
    <property type="match status" value="1"/>
</dbReference>
<protein>
    <submittedName>
        <fullName evidence="1">Armadillo-like helical protein</fullName>
    </submittedName>
</protein>